<evidence type="ECO:0000313" key="3">
    <source>
        <dbReference type="Proteomes" id="UP001500266"/>
    </source>
</evidence>
<proteinExistence type="predicted"/>
<feature type="region of interest" description="Disordered" evidence="1">
    <location>
        <begin position="28"/>
        <end position="116"/>
    </location>
</feature>
<dbReference type="Pfam" id="PF00756">
    <property type="entry name" value="Esterase"/>
    <property type="match status" value="1"/>
</dbReference>
<accession>A0ABP7YFP2</accession>
<evidence type="ECO:0000313" key="2">
    <source>
        <dbReference type="EMBL" id="GAA4134555.1"/>
    </source>
</evidence>
<reference evidence="3" key="1">
    <citation type="journal article" date="2019" name="Int. J. Syst. Evol. Microbiol.">
        <title>The Global Catalogue of Microorganisms (GCM) 10K type strain sequencing project: providing services to taxonomists for standard genome sequencing and annotation.</title>
        <authorList>
            <consortium name="The Broad Institute Genomics Platform"/>
            <consortium name="The Broad Institute Genome Sequencing Center for Infectious Disease"/>
            <person name="Wu L."/>
            <person name="Ma J."/>
        </authorList>
    </citation>
    <scope>NUCLEOTIDE SEQUENCE [LARGE SCALE GENOMIC DNA]</scope>
    <source>
        <strain evidence="3">JCM 17316</strain>
    </source>
</reference>
<dbReference type="SUPFAM" id="SSF53474">
    <property type="entry name" value="alpha/beta-Hydrolases"/>
    <property type="match status" value="1"/>
</dbReference>
<dbReference type="Gene3D" id="3.40.50.1820">
    <property type="entry name" value="alpha/beta hydrolase"/>
    <property type="match status" value="1"/>
</dbReference>
<evidence type="ECO:0000256" key="1">
    <source>
        <dbReference type="SAM" id="MobiDB-lite"/>
    </source>
</evidence>
<dbReference type="EMBL" id="BAABDO010000015">
    <property type="protein sequence ID" value="GAA4134555.1"/>
    <property type="molecule type" value="Genomic_DNA"/>
</dbReference>
<evidence type="ECO:0008006" key="4">
    <source>
        <dbReference type="Google" id="ProtNLM"/>
    </source>
</evidence>
<dbReference type="RefSeq" id="WP_345018990.1">
    <property type="nucleotide sequence ID" value="NZ_BAABDO010000015.1"/>
</dbReference>
<gene>
    <name evidence="2" type="ORF">GCM10022416_16370</name>
</gene>
<protein>
    <recommendedName>
        <fullName evidence="4">Esterase family protein</fullName>
    </recommendedName>
</protein>
<organism evidence="2 3">
    <name type="scientific">Actinomadura keratinilytica</name>
    <dbReference type="NCBI Taxonomy" id="547461"/>
    <lineage>
        <taxon>Bacteria</taxon>
        <taxon>Bacillati</taxon>
        <taxon>Actinomycetota</taxon>
        <taxon>Actinomycetes</taxon>
        <taxon>Streptosporangiales</taxon>
        <taxon>Thermomonosporaceae</taxon>
        <taxon>Actinomadura</taxon>
    </lineage>
</organism>
<sequence length="411" mass="43873">MRKRTDRLIAIGSLTAVAVVPTVLVLGPWGGDEKVGARGYTGPTPVADAGTGLPVPSPSPSASRTGGSPAKSPAADRVLPFPTLSSTPSSGSTPGSGGGGGGGTGSDGDSRRPADDGAKITKVQWRGKRQADVTVKSPALGTSHKVRVLVPKTWKSSANRTWPVVYAFHGGNDTYVSWTRSTDIEQYAAAYDVIVVMPEGRNGSYTDWYNNGRGGIPKWETFHMLEVRQLMERNFHAGSSRAAMGISSGAQGAVTYAARYPGMFRYAAAYSGVLSMLSPGIPALLLYINSGNGNGSPERIWGDPVRDRANWVAHDPTSLAPRLRGTSVYVSSGNGKEGPLDKPGKAPWDIGYLSETQVERASKDFVQRARSVGVSVTTNFYGPGSHSWPYWQREMHRTWPTMMRAIGARKF</sequence>
<dbReference type="InterPro" id="IPR029058">
    <property type="entry name" value="AB_hydrolase_fold"/>
</dbReference>
<dbReference type="PANTHER" id="PTHR48098">
    <property type="entry name" value="ENTEROCHELIN ESTERASE-RELATED"/>
    <property type="match status" value="1"/>
</dbReference>
<dbReference type="InterPro" id="IPR050583">
    <property type="entry name" value="Mycobacterial_A85_antigen"/>
</dbReference>
<dbReference type="InterPro" id="IPR000801">
    <property type="entry name" value="Esterase-like"/>
</dbReference>
<keyword evidence="3" id="KW-1185">Reference proteome</keyword>
<comment type="caution">
    <text evidence="2">The sequence shown here is derived from an EMBL/GenBank/DDBJ whole genome shotgun (WGS) entry which is preliminary data.</text>
</comment>
<dbReference type="PANTHER" id="PTHR48098:SF1">
    <property type="entry name" value="DIACYLGLYCEROL ACYLTRANSFERASE_MYCOLYLTRANSFERASE AG85A"/>
    <property type="match status" value="1"/>
</dbReference>
<feature type="compositionally biased region" description="Gly residues" evidence="1">
    <location>
        <begin position="94"/>
        <end position="106"/>
    </location>
</feature>
<dbReference type="Proteomes" id="UP001500266">
    <property type="component" value="Unassembled WGS sequence"/>
</dbReference>
<name>A0ABP7YFP2_9ACTN</name>